<reference evidence="15 16" key="1">
    <citation type="submission" date="2019-09" db="EMBL/GenBank/DDBJ databases">
        <authorList>
            <person name="Valk L.C."/>
        </authorList>
    </citation>
    <scope>NUCLEOTIDE SEQUENCE [LARGE SCALE GENOMIC DNA]</scope>
    <source>
        <strain evidence="15">GalUA</strain>
    </source>
</reference>
<feature type="domain" description="ABC transporter" evidence="14">
    <location>
        <begin position="443"/>
        <end position="739"/>
    </location>
</feature>
<dbReference type="InterPro" id="IPR027417">
    <property type="entry name" value="P-loop_NTPase"/>
</dbReference>
<dbReference type="RefSeq" id="WP_151147758.1">
    <property type="nucleotide sequence ID" value="NZ_WAGX01000007.1"/>
</dbReference>
<keyword evidence="2" id="KW-0963">Cytoplasm</keyword>
<keyword evidence="6" id="KW-0228">DNA excision</keyword>
<dbReference type="PANTHER" id="PTHR43152:SF3">
    <property type="entry name" value="UVRABC SYSTEM PROTEIN A"/>
    <property type="match status" value="1"/>
</dbReference>
<evidence type="ECO:0000313" key="16">
    <source>
        <dbReference type="Proteomes" id="UP000461768"/>
    </source>
</evidence>
<organism evidence="15 16">
    <name type="scientific">Candidatus Galacturonatibacter soehngenii</name>
    <dbReference type="NCBI Taxonomy" id="2307010"/>
    <lineage>
        <taxon>Bacteria</taxon>
        <taxon>Bacillati</taxon>
        <taxon>Bacillota</taxon>
        <taxon>Clostridia</taxon>
        <taxon>Lachnospirales</taxon>
        <taxon>Lachnospiraceae</taxon>
        <taxon>Candidatus Galacturonatibacter</taxon>
    </lineage>
</organism>
<evidence type="ECO:0000313" key="15">
    <source>
        <dbReference type="EMBL" id="KAB1435951.1"/>
    </source>
</evidence>
<keyword evidence="5" id="KW-0227">DNA damage</keyword>
<gene>
    <name evidence="15" type="ORF">F7O84_16385</name>
</gene>
<evidence type="ECO:0000256" key="2">
    <source>
        <dbReference type="ARBA" id="ARBA00022490"/>
    </source>
</evidence>
<evidence type="ECO:0000256" key="11">
    <source>
        <dbReference type="ARBA" id="ARBA00038000"/>
    </source>
</evidence>
<dbReference type="GO" id="GO:0004518">
    <property type="term" value="F:nuclease activity"/>
    <property type="evidence" value="ECO:0007669"/>
    <property type="project" value="UniProtKB-KW"/>
</dbReference>
<dbReference type="Gene3D" id="3.40.50.300">
    <property type="entry name" value="P-loop containing nucleotide triphosphate hydrolases"/>
    <property type="match status" value="2"/>
</dbReference>
<dbReference type="InterPro" id="IPR017871">
    <property type="entry name" value="ABC_transporter-like_CS"/>
</dbReference>
<feature type="domain" description="ABC transporter" evidence="14">
    <location>
        <begin position="1"/>
        <end position="435"/>
    </location>
</feature>
<dbReference type="AlphaFoldDB" id="A0A7V7UAN1"/>
<dbReference type="Proteomes" id="UP000461768">
    <property type="component" value="Unassembled WGS sequence"/>
</dbReference>
<evidence type="ECO:0000256" key="1">
    <source>
        <dbReference type="ARBA" id="ARBA00004496"/>
    </source>
</evidence>
<comment type="subcellular location">
    <subcellularLocation>
        <location evidence="1">Cytoplasm</location>
    </subcellularLocation>
</comment>
<keyword evidence="10" id="KW-0234">DNA repair</keyword>
<evidence type="ECO:0000256" key="10">
    <source>
        <dbReference type="ARBA" id="ARBA00023204"/>
    </source>
</evidence>
<dbReference type="Pfam" id="PF00005">
    <property type="entry name" value="ABC_tran"/>
    <property type="match status" value="1"/>
</dbReference>
<name>A0A7V7UAN1_9FIRM</name>
<dbReference type="SUPFAM" id="SSF52540">
    <property type="entry name" value="P-loop containing nucleoside triphosphate hydrolases"/>
    <property type="match status" value="2"/>
</dbReference>
<comment type="caution">
    <text evidence="15">The sequence shown here is derived from an EMBL/GenBank/DDBJ whole genome shotgun (WGS) entry which is preliminary data.</text>
</comment>
<dbReference type="GO" id="GO:0003677">
    <property type="term" value="F:DNA binding"/>
    <property type="evidence" value="ECO:0007669"/>
    <property type="project" value="UniProtKB-KW"/>
</dbReference>
<sequence>MKDKIIVKGAREKNLKNIDVCIPKKEITAVVGPSGSGKSALVFNTIAAESQRQMNESYSSFIRTRLGKFPQPKCDEIKRLSPSIIIDQKKIGDNSRSTVGTVTDIYSKLRLLFSRFGKPFVGYSDSFSFNNLKGMCEVCEGIGKIRDIDTEKIIDKNKSLNEGAILFPTFQVGGFRWSRYVESGLFDNDKKISDYNEKELHLLLYADEIKLENPSDKYPKSAIYDGLIPRIEKAFFKKDIREGRVYKHEIDKYAREIICPKCNGARLNENILKCKINDKNIYDYCRLSIENLIIELESLSIKNAKELIDSILKDLYNFRLVGLDYLSLSRNTGTLSGGESQRIKIIKQLGSSLVDLLYILDEPSVGLHPEDILRINRLLIDLKKKGNTVLIVEHDIDMIKIADNIVELGPRSGEKGGELIFSGRYEDFLTAETLTSREFKKKNELNNEIKTFKEWIEVNKAKANNLKNINIKIPKNAITVVTGVAGSGKSSLMDIEFRKRYPEAIFIDQKKIYTNVRSTVSSYIGIFDNIKDIFAKKNNISPSYFSFNSKGACPECGGKGYIKLDLAYMDDIVSQCEACNGKRYNDRSLKYKVNGLDISQVLDLSIENALSYFKYFKINKILQQLIDVGIGYLTLGQSLDTLSGGELQRLKLSINLNLNGNIYVFDEPTTGLHVKDIDRLIGIFKRLSRDNTIIIIEHNLDIMRMADWIIDLGPYAGEEGGYLLYQGRIEGILESQKSITGRHLRKYL</sequence>
<dbReference type="CDD" id="cd03270">
    <property type="entry name" value="ABC_UvrA_I"/>
    <property type="match status" value="1"/>
</dbReference>
<protein>
    <recommendedName>
        <fullName evidence="12">UvrABC system protein A</fullName>
    </recommendedName>
    <alternativeName>
        <fullName evidence="13">Excinuclease ABC subunit A</fullName>
    </alternativeName>
</protein>
<accession>A0A7V7UAN1</accession>
<keyword evidence="16" id="KW-1185">Reference proteome</keyword>
<dbReference type="OrthoDB" id="9809851at2"/>
<proteinExistence type="inferred from homology"/>
<evidence type="ECO:0000256" key="9">
    <source>
        <dbReference type="ARBA" id="ARBA00023125"/>
    </source>
</evidence>
<evidence type="ECO:0000256" key="13">
    <source>
        <dbReference type="ARBA" id="ARBA00042156"/>
    </source>
</evidence>
<comment type="similarity">
    <text evidence="11">Belongs to the ABC transporter superfamily. UvrA family.</text>
</comment>
<keyword evidence="8" id="KW-0267">Excision nuclease</keyword>
<dbReference type="Gene3D" id="1.10.8.280">
    <property type="entry name" value="ABC transporter ATPase domain-like"/>
    <property type="match status" value="1"/>
</dbReference>
<evidence type="ECO:0000256" key="12">
    <source>
        <dbReference type="ARBA" id="ARBA00039316"/>
    </source>
</evidence>
<dbReference type="GO" id="GO:0005737">
    <property type="term" value="C:cytoplasm"/>
    <property type="evidence" value="ECO:0007669"/>
    <property type="project" value="UniProtKB-SubCell"/>
</dbReference>
<keyword evidence="4" id="KW-0547">Nucleotide-binding</keyword>
<keyword evidence="3" id="KW-0677">Repeat</keyword>
<dbReference type="GO" id="GO:0016887">
    <property type="term" value="F:ATP hydrolysis activity"/>
    <property type="evidence" value="ECO:0007669"/>
    <property type="project" value="InterPro"/>
</dbReference>
<evidence type="ECO:0000259" key="14">
    <source>
        <dbReference type="PROSITE" id="PS50893"/>
    </source>
</evidence>
<dbReference type="PROSITE" id="PS00211">
    <property type="entry name" value="ABC_TRANSPORTER_1"/>
    <property type="match status" value="2"/>
</dbReference>
<evidence type="ECO:0000256" key="5">
    <source>
        <dbReference type="ARBA" id="ARBA00022763"/>
    </source>
</evidence>
<evidence type="ECO:0000256" key="3">
    <source>
        <dbReference type="ARBA" id="ARBA00022737"/>
    </source>
</evidence>
<keyword evidence="9" id="KW-0238">DNA-binding</keyword>
<evidence type="ECO:0000256" key="6">
    <source>
        <dbReference type="ARBA" id="ARBA00022769"/>
    </source>
</evidence>
<dbReference type="PANTHER" id="PTHR43152">
    <property type="entry name" value="UVRABC SYSTEM PROTEIN A"/>
    <property type="match status" value="1"/>
</dbReference>
<evidence type="ECO:0000256" key="4">
    <source>
        <dbReference type="ARBA" id="ARBA00022741"/>
    </source>
</evidence>
<dbReference type="EMBL" id="WAGX01000007">
    <property type="protein sequence ID" value="KAB1435951.1"/>
    <property type="molecule type" value="Genomic_DNA"/>
</dbReference>
<dbReference type="GO" id="GO:0006281">
    <property type="term" value="P:DNA repair"/>
    <property type="evidence" value="ECO:0007669"/>
    <property type="project" value="UniProtKB-KW"/>
</dbReference>
<keyword evidence="7" id="KW-0067">ATP-binding</keyword>
<dbReference type="Gene3D" id="1.20.1580.10">
    <property type="entry name" value="ABC transporter ATPase like domain"/>
    <property type="match status" value="2"/>
</dbReference>
<reference evidence="15 16" key="2">
    <citation type="submission" date="2020-02" db="EMBL/GenBank/DDBJ databases">
        <title>Candidatus Galacturonibacter soehngenii shows hetero-acetogenic catabolism of galacturonic acid but lacks a canonical carbon monoxide dehydrogenase/acetyl-CoA synthase complex.</title>
        <authorList>
            <person name="Diender M."/>
            <person name="Stouten G.R."/>
            <person name="Petersen J.F."/>
            <person name="Nielsen P.H."/>
            <person name="Dueholm M.S."/>
            <person name="Pronk J.T."/>
            <person name="Van Loosdrecht M.C.M."/>
        </authorList>
    </citation>
    <scope>NUCLEOTIDE SEQUENCE [LARGE SCALE GENOMIC DNA]</scope>
    <source>
        <strain evidence="15">GalUA</strain>
    </source>
</reference>
<evidence type="ECO:0000256" key="7">
    <source>
        <dbReference type="ARBA" id="ARBA00022840"/>
    </source>
</evidence>
<dbReference type="InterPro" id="IPR003439">
    <property type="entry name" value="ABC_transporter-like_ATP-bd"/>
</dbReference>
<dbReference type="GO" id="GO:0005524">
    <property type="term" value="F:ATP binding"/>
    <property type="evidence" value="ECO:0007669"/>
    <property type="project" value="UniProtKB-KW"/>
</dbReference>
<evidence type="ECO:0000256" key="8">
    <source>
        <dbReference type="ARBA" id="ARBA00022881"/>
    </source>
</evidence>
<dbReference type="PROSITE" id="PS50893">
    <property type="entry name" value="ABC_TRANSPORTER_2"/>
    <property type="match status" value="2"/>
</dbReference>